<keyword evidence="3" id="KW-0067">ATP-binding</keyword>
<reference evidence="8" key="1">
    <citation type="submission" date="2017-09" db="EMBL/GenBank/DDBJ databases">
        <title>Metaegenomics of thermophilic ammonia-oxidizing enrichment culture.</title>
        <authorList>
            <person name="Kato S."/>
            <person name="Suzuki K."/>
        </authorList>
    </citation>
    <scope>NUCLEOTIDE SEQUENCE [LARGE SCALE GENOMIC DNA]</scope>
</reference>
<dbReference type="PANTHER" id="PTHR12835">
    <property type="entry name" value="BIOTIN PROTEIN LIGASE"/>
    <property type="match status" value="1"/>
</dbReference>
<dbReference type="PROSITE" id="PS51733">
    <property type="entry name" value="BPL_LPL_CATALYTIC"/>
    <property type="match status" value="1"/>
</dbReference>
<dbReference type="GO" id="GO:0004077">
    <property type="term" value="F:biotin--[biotin carboxyl-carrier protein] ligase activity"/>
    <property type="evidence" value="ECO:0007669"/>
    <property type="project" value="UniProtKB-EC"/>
</dbReference>
<dbReference type="NCBIfam" id="TIGR00121">
    <property type="entry name" value="birA_ligase"/>
    <property type="match status" value="1"/>
</dbReference>
<evidence type="ECO:0000256" key="4">
    <source>
        <dbReference type="ARBA" id="ARBA00023267"/>
    </source>
</evidence>
<keyword evidence="1 7" id="KW-0436">Ligase</keyword>
<evidence type="ECO:0000256" key="1">
    <source>
        <dbReference type="ARBA" id="ARBA00022598"/>
    </source>
</evidence>
<dbReference type="SUPFAM" id="SSF55681">
    <property type="entry name" value="Class II aaRS and biotin synthetases"/>
    <property type="match status" value="1"/>
</dbReference>
<accession>A0A2H5Y3X1</accession>
<evidence type="ECO:0000256" key="2">
    <source>
        <dbReference type="ARBA" id="ARBA00022741"/>
    </source>
</evidence>
<keyword evidence="2" id="KW-0547">Nucleotide-binding</keyword>
<dbReference type="CDD" id="cd16442">
    <property type="entry name" value="BPL"/>
    <property type="match status" value="1"/>
</dbReference>
<dbReference type="InterPro" id="IPR004143">
    <property type="entry name" value="BPL_LPL_catalytic"/>
</dbReference>
<dbReference type="EMBL" id="BEHY01000004">
    <property type="protein sequence ID" value="GBD08139.1"/>
    <property type="molecule type" value="Genomic_DNA"/>
</dbReference>
<dbReference type="Pfam" id="PF03099">
    <property type="entry name" value="BPL_LplA_LipB"/>
    <property type="match status" value="1"/>
</dbReference>
<dbReference type="AlphaFoldDB" id="A0A2H5Y3X1"/>
<proteinExistence type="predicted"/>
<gene>
    <name evidence="7" type="primary">birA</name>
    <name evidence="7" type="ORF">HRbin22_00372</name>
</gene>
<dbReference type="SUPFAM" id="SSF50037">
    <property type="entry name" value="C-terminal domain of transcriptional repressors"/>
    <property type="match status" value="1"/>
</dbReference>
<keyword evidence="4" id="KW-0092">Biotin</keyword>
<protein>
    <recommendedName>
        <fullName evidence="5">biotin--[biotin carboxyl-carrier protein] ligase</fullName>
        <ecNumber evidence="5">6.3.4.15</ecNumber>
    </recommendedName>
</protein>
<evidence type="ECO:0000259" key="6">
    <source>
        <dbReference type="PROSITE" id="PS51733"/>
    </source>
</evidence>
<evidence type="ECO:0000256" key="3">
    <source>
        <dbReference type="ARBA" id="ARBA00022840"/>
    </source>
</evidence>
<dbReference type="GO" id="GO:0005524">
    <property type="term" value="F:ATP binding"/>
    <property type="evidence" value="ECO:0007669"/>
    <property type="project" value="UniProtKB-KW"/>
</dbReference>
<dbReference type="Proteomes" id="UP000236642">
    <property type="component" value="Unassembled WGS sequence"/>
</dbReference>
<evidence type="ECO:0000256" key="5">
    <source>
        <dbReference type="ARBA" id="ARBA00024227"/>
    </source>
</evidence>
<evidence type="ECO:0000313" key="8">
    <source>
        <dbReference type="Proteomes" id="UP000236642"/>
    </source>
</evidence>
<name>A0A2H5Y3X1_9CHLR</name>
<dbReference type="Gene3D" id="3.30.930.10">
    <property type="entry name" value="Bira Bifunctional Protein, Domain 2"/>
    <property type="match status" value="1"/>
</dbReference>
<dbReference type="Pfam" id="PF02237">
    <property type="entry name" value="BPL_C"/>
    <property type="match status" value="1"/>
</dbReference>
<comment type="caution">
    <text evidence="7">The sequence shown here is derived from an EMBL/GenBank/DDBJ whole genome shotgun (WGS) entry which is preliminary data.</text>
</comment>
<dbReference type="EC" id="6.3.4.15" evidence="5"/>
<dbReference type="InterPro" id="IPR008988">
    <property type="entry name" value="Transcriptional_repressor_C"/>
</dbReference>
<sequence length="267" mass="29025">MGWDPGEVLQMAERIPWIRDLHLYEEVGSTNDIARDLGEMGAPEGVVVLADAQRAGRGRAGRSWWTPPGMALAVSILVRPRRPPEDWPQLTMIAGLAAVESIEAVGCPAGLKWPNDIMIPPDRSRTTPASAWRKAGGILVESVPPAFAVVGIGVNVNTPLEAAPPELAEILGSIRETVGHAVPRLMVLESLLRAFARLYIEWDRGASMLERWAARLIMLGQPVRIHAAGGVWEGVAESVSAEGGLWLRLPDGRREYFLAGDVSLRWS</sequence>
<dbReference type="InterPro" id="IPR045864">
    <property type="entry name" value="aa-tRNA-synth_II/BPL/LPL"/>
</dbReference>
<dbReference type="PANTHER" id="PTHR12835:SF5">
    <property type="entry name" value="BIOTIN--PROTEIN LIGASE"/>
    <property type="match status" value="1"/>
</dbReference>
<dbReference type="Gene3D" id="2.30.30.100">
    <property type="match status" value="1"/>
</dbReference>
<feature type="domain" description="BPL/LPL catalytic" evidence="6">
    <location>
        <begin position="20"/>
        <end position="203"/>
    </location>
</feature>
<organism evidence="7 8">
    <name type="scientific">Candidatus Thermoflexus japonica</name>
    <dbReference type="NCBI Taxonomy" id="2035417"/>
    <lineage>
        <taxon>Bacteria</taxon>
        <taxon>Bacillati</taxon>
        <taxon>Chloroflexota</taxon>
        <taxon>Thermoflexia</taxon>
        <taxon>Thermoflexales</taxon>
        <taxon>Thermoflexaceae</taxon>
        <taxon>Thermoflexus</taxon>
    </lineage>
</organism>
<dbReference type="InterPro" id="IPR003142">
    <property type="entry name" value="BPL_C"/>
</dbReference>
<evidence type="ECO:0000313" key="7">
    <source>
        <dbReference type="EMBL" id="GBD08139.1"/>
    </source>
</evidence>
<dbReference type="GO" id="GO:0005737">
    <property type="term" value="C:cytoplasm"/>
    <property type="evidence" value="ECO:0007669"/>
    <property type="project" value="TreeGrafter"/>
</dbReference>
<dbReference type="InterPro" id="IPR004408">
    <property type="entry name" value="Biotin_CoA_COase_ligase"/>
</dbReference>